<dbReference type="InterPro" id="IPR001890">
    <property type="entry name" value="RNA-binding_CRM"/>
</dbReference>
<dbReference type="GO" id="GO:1990904">
    <property type="term" value="C:ribonucleoprotein complex"/>
    <property type="evidence" value="ECO:0007669"/>
    <property type="project" value="UniProtKB-KW"/>
</dbReference>
<gene>
    <name evidence="14" type="ORF">DM860_001703</name>
</gene>
<dbReference type="AlphaFoldDB" id="A0A328E942"/>
<feature type="coiled-coil region" evidence="11">
    <location>
        <begin position="740"/>
        <end position="774"/>
    </location>
</feature>
<feature type="region of interest" description="Disordered" evidence="12">
    <location>
        <begin position="782"/>
        <end position="851"/>
    </location>
</feature>
<accession>A0A328E942</accession>
<evidence type="ECO:0000256" key="10">
    <source>
        <dbReference type="PROSITE-ProRule" id="PRU00626"/>
    </source>
</evidence>
<evidence type="ECO:0000256" key="2">
    <source>
        <dbReference type="ARBA" id="ARBA00022528"/>
    </source>
</evidence>
<keyword evidence="9" id="KW-0687">Ribonucleoprotein</keyword>
<keyword evidence="7" id="KW-0809">Transit peptide</keyword>
<keyword evidence="6 10" id="KW-0694">RNA-binding</keyword>
<feature type="compositionally biased region" description="Acidic residues" evidence="12">
    <location>
        <begin position="785"/>
        <end position="805"/>
    </location>
</feature>
<feature type="domain" description="CRM" evidence="13">
    <location>
        <begin position="213"/>
        <end position="309"/>
    </location>
</feature>
<dbReference type="GO" id="GO:0000373">
    <property type="term" value="P:Group II intron splicing"/>
    <property type="evidence" value="ECO:0007669"/>
    <property type="project" value="UniProtKB-ARBA"/>
</dbReference>
<keyword evidence="15" id="KW-1185">Reference proteome</keyword>
<evidence type="ECO:0000256" key="6">
    <source>
        <dbReference type="ARBA" id="ARBA00022884"/>
    </source>
</evidence>
<evidence type="ECO:0000256" key="4">
    <source>
        <dbReference type="ARBA" id="ARBA00022664"/>
    </source>
</evidence>
<comment type="caution">
    <text evidence="14">The sequence shown here is derived from an EMBL/GenBank/DDBJ whole genome shotgun (WGS) entry which is preliminary data.</text>
</comment>
<dbReference type="PROSITE" id="PS51295">
    <property type="entry name" value="CRM"/>
    <property type="match status" value="3"/>
</dbReference>
<feature type="coiled-coil region" evidence="11">
    <location>
        <begin position="575"/>
        <end position="616"/>
    </location>
</feature>
<dbReference type="FunFam" id="3.30.110.60:FF:000003">
    <property type="entry name" value="CRM-domain containing factor CFM3B, chloroplastic"/>
    <property type="match status" value="1"/>
</dbReference>
<feature type="compositionally biased region" description="Acidic residues" evidence="12">
    <location>
        <begin position="819"/>
        <end position="851"/>
    </location>
</feature>
<dbReference type="InterPro" id="IPR035920">
    <property type="entry name" value="YhbY-like_sf"/>
</dbReference>
<evidence type="ECO:0000259" key="13">
    <source>
        <dbReference type="PROSITE" id="PS51295"/>
    </source>
</evidence>
<evidence type="ECO:0000256" key="9">
    <source>
        <dbReference type="ARBA" id="ARBA00023274"/>
    </source>
</evidence>
<evidence type="ECO:0000256" key="3">
    <source>
        <dbReference type="ARBA" id="ARBA00022640"/>
    </source>
</evidence>
<dbReference type="InterPro" id="IPR045278">
    <property type="entry name" value="CRS1/CFM2/CFM3"/>
</dbReference>
<name>A0A328E942_9ASTE</name>
<evidence type="ECO:0000256" key="11">
    <source>
        <dbReference type="SAM" id="Coils"/>
    </source>
</evidence>
<dbReference type="PANTHER" id="PTHR31846:SF19">
    <property type="entry name" value="CRM-DOMAIN CONTAINING FACTOR CFM3A, CHLOROPLASTIC_MITOCHONDRIAL"/>
    <property type="match status" value="1"/>
</dbReference>
<evidence type="ECO:0000256" key="5">
    <source>
        <dbReference type="ARBA" id="ARBA00022737"/>
    </source>
</evidence>
<comment type="subcellular location">
    <subcellularLocation>
        <location evidence="1">Plastid</location>
        <location evidence="1">Chloroplast</location>
    </subcellularLocation>
</comment>
<sequence length="851" mass="97095">MALLPTHQFYPRVTRLQFLRYSSSGPFKKQSLCEANSKNFNPESSSGKTHHKKSNFVPRNNARRWGFQQSDNDCSWLEKWNEAYKHNKLKKPQIVLNYRNSREFSGSDGEDSDGGSTMEKIVLKLKKIGYTDIVSDKDKEVERVIEKGSVEDIFHVEEGMLPNTRGGFSEKHPLGDESVFYVDGEIRFPWEQSMKEEERYSVRPKSRIHLAQVTLPAPELKRLINLALQIKTKTRITGAGVNQQVVETIHEKWKSTEVVRLKIEGNSALNMKRVHEILERKTGGLVIWRSGTSVALYRGVSYESPEKQKKRMCNKNDNSSLRVDKKFIENPLESALDNLSTPDESKDIEGQVDVKYDDEVDRLLEGLGPRYLDWHGDGPLPVDGDLLPGIIPGYEPPFRVLPYGVRSTLGNTEATALRRLARTLPPHFAIGRSRQHQGLASAMIKLWERCSVAKVALKHGVQLTTSERMADHIKKLTGGILLSRNKDFMVFYRGKDFLSREVAEALLEKERIAKALQNEEEKARLRASVLVTPNVHAVDSLGMAGTLGETLDANAKWGKTLDESDKEIMTKEAEMLRHANLVRKLERNLAFAERKVERAERALSKVEESLKPLEQSADRYGITDEERFMFRKLGSRMKAFLLLGRRGVFSGTVENMHLHWKYRELVKIIVKAKNIEQVKNIALALEAESGGVLVSVDKVSKGYSIIVFRGKGYQRPSTIRPKNLLTKRKALARSVELQRREAVLKHIEVVKKRVERLKTEIEEMNSVKDDGDEELYEKLESVYPTDDEESEEEAGVEGYYSDDELVDGRESLVYSETNFQEEEEDDDDEDHDDGDNDDSEDESEQEVVEQE</sequence>
<keyword evidence="2" id="KW-0150">Chloroplast</keyword>
<feature type="domain" description="CRM" evidence="13">
    <location>
        <begin position="620"/>
        <end position="720"/>
    </location>
</feature>
<evidence type="ECO:0000256" key="12">
    <source>
        <dbReference type="SAM" id="MobiDB-lite"/>
    </source>
</evidence>
<dbReference type="SUPFAM" id="SSF75471">
    <property type="entry name" value="YhbY-like"/>
    <property type="match status" value="3"/>
</dbReference>
<dbReference type="GO" id="GO:0009507">
    <property type="term" value="C:chloroplast"/>
    <property type="evidence" value="ECO:0007669"/>
    <property type="project" value="UniProtKB-SubCell"/>
</dbReference>
<proteinExistence type="predicted"/>
<dbReference type="EMBL" id="NQVE01000009">
    <property type="protein sequence ID" value="RAL54575.1"/>
    <property type="molecule type" value="Genomic_DNA"/>
</dbReference>
<dbReference type="GO" id="GO:0003729">
    <property type="term" value="F:mRNA binding"/>
    <property type="evidence" value="ECO:0007669"/>
    <property type="project" value="InterPro"/>
</dbReference>
<evidence type="ECO:0000313" key="14">
    <source>
        <dbReference type="EMBL" id="RAL54575.1"/>
    </source>
</evidence>
<dbReference type="Gene3D" id="3.30.110.60">
    <property type="entry name" value="YhbY-like"/>
    <property type="match status" value="3"/>
</dbReference>
<dbReference type="SMART" id="SM01103">
    <property type="entry name" value="CRS1_YhbY"/>
    <property type="match status" value="3"/>
</dbReference>
<organism evidence="14 15">
    <name type="scientific">Cuscuta australis</name>
    <dbReference type="NCBI Taxonomy" id="267555"/>
    <lineage>
        <taxon>Eukaryota</taxon>
        <taxon>Viridiplantae</taxon>
        <taxon>Streptophyta</taxon>
        <taxon>Embryophyta</taxon>
        <taxon>Tracheophyta</taxon>
        <taxon>Spermatophyta</taxon>
        <taxon>Magnoliopsida</taxon>
        <taxon>eudicotyledons</taxon>
        <taxon>Gunneridae</taxon>
        <taxon>Pentapetalae</taxon>
        <taxon>asterids</taxon>
        <taxon>lamiids</taxon>
        <taxon>Solanales</taxon>
        <taxon>Convolvulaceae</taxon>
        <taxon>Cuscuteae</taxon>
        <taxon>Cuscuta</taxon>
        <taxon>Cuscuta subgen. Grammica</taxon>
        <taxon>Cuscuta sect. Cleistogrammica</taxon>
    </lineage>
</organism>
<evidence type="ECO:0000256" key="8">
    <source>
        <dbReference type="ARBA" id="ARBA00023187"/>
    </source>
</evidence>
<dbReference type="GO" id="GO:0006397">
    <property type="term" value="P:mRNA processing"/>
    <property type="evidence" value="ECO:0007669"/>
    <property type="project" value="UniProtKB-KW"/>
</dbReference>
<keyword evidence="8" id="KW-0508">mRNA splicing</keyword>
<evidence type="ECO:0000256" key="1">
    <source>
        <dbReference type="ARBA" id="ARBA00004229"/>
    </source>
</evidence>
<keyword evidence="5" id="KW-0677">Repeat</keyword>
<protein>
    <recommendedName>
        <fullName evidence="13">CRM domain-containing protein</fullName>
    </recommendedName>
</protein>
<dbReference type="Proteomes" id="UP000249390">
    <property type="component" value="Unassembled WGS sequence"/>
</dbReference>
<feature type="domain" description="CRM" evidence="13">
    <location>
        <begin position="407"/>
        <end position="504"/>
    </location>
</feature>
<dbReference type="Pfam" id="PF01985">
    <property type="entry name" value="CRS1_YhbY"/>
    <property type="match status" value="3"/>
</dbReference>
<dbReference type="PANTHER" id="PTHR31846">
    <property type="entry name" value="CRS1 / YHBY (CRM) DOMAIN-CONTAINING PROTEIN"/>
    <property type="match status" value="1"/>
</dbReference>
<evidence type="ECO:0000313" key="15">
    <source>
        <dbReference type="Proteomes" id="UP000249390"/>
    </source>
</evidence>
<keyword evidence="3" id="KW-0934">Plastid</keyword>
<dbReference type="FunFam" id="3.30.110.60:FF:000002">
    <property type="entry name" value="CRS2-associated factor 1, chloroplastic"/>
    <property type="match status" value="2"/>
</dbReference>
<keyword evidence="11" id="KW-0175">Coiled coil</keyword>
<reference evidence="14 15" key="1">
    <citation type="submission" date="2018-06" db="EMBL/GenBank/DDBJ databases">
        <title>The Genome of Cuscuta australis (Dodder) Provides Insight into the Evolution of Plant Parasitism.</title>
        <authorList>
            <person name="Liu H."/>
        </authorList>
    </citation>
    <scope>NUCLEOTIDE SEQUENCE [LARGE SCALE GENOMIC DNA]</scope>
    <source>
        <strain evidence="15">cv. Yunnan</strain>
        <tissue evidence="14">Vines</tissue>
    </source>
</reference>
<evidence type="ECO:0000256" key="7">
    <source>
        <dbReference type="ARBA" id="ARBA00022946"/>
    </source>
</evidence>
<keyword evidence="4" id="KW-0507">mRNA processing</keyword>